<protein>
    <submittedName>
        <fullName evidence="1">Uncharacterized protein</fullName>
    </submittedName>
</protein>
<proteinExistence type="predicted"/>
<keyword evidence="2" id="KW-1185">Reference proteome</keyword>
<name>A0ABP0FX35_CLALP</name>
<evidence type="ECO:0000313" key="2">
    <source>
        <dbReference type="Proteomes" id="UP001642483"/>
    </source>
</evidence>
<dbReference type="Proteomes" id="UP001642483">
    <property type="component" value="Unassembled WGS sequence"/>
</dbReference>
<reference evidence="1 2" key="1">
    <citation type="submission" date="2024-02" db="EMBL/GenBank/DDBJ databases">
        <authorList>
            <person name="Daric V."/>
            <person name="Darras S."/>
        </authorList>
    </citation>
    <scope>NUCLEOTIDE SEQUENCE [LARGE SCALE GENOMIC DNA]</scope>
</reference>
<dbReference type="EMBL" id="CAWYQH010000097">
    <property type="protein sequence ID" value="CAK8683863.1"/>
    <property type="molecule type" value="Genomic_DNA"/>
</dbReference>
<gene>
    <name evidence="1" type="ORF">CVLEPA_LOCUS14886</name>
</gene>
<evidence type="ECO:0000313" key="1">
    <source>
        <dbReference type="EMBL" id="CAK8683863.1"/>
    </source>
</evidence>
<comment type="caution">
    <text evidence="1">The sequence shown here is derived from an EMBL/GenBank/DDBJ whole genome shotgun (WGS) entry which is preliminary data.</text>
</comment>
<organism evidence="1 2">
    <name type="scientific">Clavelina lepadiformis</name>
    <name type="common">Light-bulb sea squirt</name>
    <name type="synonym">Ascidia lepadiformis</name>
    <dbReference type="NCBI Taxonomy" id="159417"/>
    <lineage>
        <taxon>Eukaryota</taxon>
        <taxon>Metazoa</taxon>
        <taxon>Chordata</taxon>
        <taxon>Tunicata</taxon>
        <taxon>Ascidiacea</taxon>
        <taxon>Aplousobranchia</taxon>
        <taxon>Clavelinidae</taxon>
        <taxon>Clavelina</taxon>
    </lineage>
</organism>
<sequence length="79" mass="9245">MQTKEYHRAELSFLNVLHIRCSGAHFSYNLQNIRARRFLMQRVKTIAYDRTFVYKTTSPLSEKVCGCCRGLSESLSLRI</sequence>
<accession>A0ABP0FX35</accession>